<dbReference type="STRING" id="398511.BpOF4_01790"/>
<evidence type="ECO:0008006" key="3">
    <source>
        <dbReference type="Google" id="ProtNLM"/>
    </source>
</evidence>
<dbReference type="Proteomes" id="UP000001544">
    <property type="component" value="Chromosome"/>
</dbReference>
<dbReference type="KEGG" id="bpf:BpOF4_01790"/>
<dbReference type="AlphaFoldDB" id="D3FUZ9"/>
<evidence type="ECO:0000313" key="1">
    <source>
        <dbReference type="EMBL" id="ADC48425.1"/>
    </source>
</evidence>
<evidence type="ECO:0000313" key="2">
    <source>
        <dbReference type="Proteomes" id="UP000001544"/>
    </source>
</evidence>
<dbReference type="eggNOG" id="ENOG502ZAU4">
    <property type="taxonomic scope" value="Bacteria"/>
</dbReference>
<dbReference type="RefSeq" id="WP_012959703.1">
    <property type="nucleotide sequence ID" value="NC_013791.2"/>
</dbReference>
<protein>
    <recommendedName>
        <fullName evidence="3">SipL SPOCS domain-containing protein</fullName>
    </recommendedName>
</protein>
<name>D3FUZ9_ALKPO</name>
<keyword evidence="2" id="KW-1185">Reference proteome</keyword>
<accession>D3FUZ9</accession>
<proteinExistence type="predicted"/>
<organism evidence="1 2">
    <name type="scientific">Alkalihalophilus pseudofirmus (strain ATCC BAA-2126 / JCM 17055 / OF4)</name>
    <name type="common">Bacillus pseudofirmus</name>
    <dbReference type="NCBI Taxonomy" id="398511"/>
    <lineage>
        <taxon>Bacteria</taxon>
        <taxon>Bacillati</taxon>
        <taxon>Bacillota</taxon>
        <taxon>Bacilli</taxon>
        <taxon>Bacillales</taxon>
        <taxon>Bacillaceae</taxon>
        <taxon>Alkalihalophilus</taxon>
    </lineage>
</organism>
<dbReference type="EMBL" id="CP001878">
    <property type="protein sequence ID" value="ADC48425.1"/>
    <property type="molecule type" value="Genomic_DNA"/>
</dbReference>
<dbReference type="HOGENOM" id="CLU_1155133_0_0_9"/>
<sequence length="217" mass="24220">MSHKKHNVCINAKKVFDWVIRPVNVSETYSGKQFFKLTDCPMDLCDTDGCFGTDFTADVKVFDVQAKELPQSGGREKMKVTINGETVTLHKVRILVTFKVKVKILDGDSKVCSTEDPIDFCTIETFYLCAPKGTCVDATVLDGMADAEFFCCNNTPTLTLSADFCLDVQVTDFVKLEVEASYCNPRDEFPISDVMVCEPLKEPKQCPHVFPGKKPKC</sequence>
<gene>
    <name evidence="1" type="ordered locus">BpOF4_01790</name>
</gene>
<reference evidence="1 2" key="1">
    <citation type="journal article" date="2011" name="Environ. Microbiol.">
        <title>Genome of alkaliphilic Bacillus pseudofirmus OF4 reveals adaptations that support the ability to grow in an external pH range from 7.5 to 11.4.</title>
        <authorList>
            <person name="Janto B."/>
            <person name="Ahmed A."/>
            <person name="Ito M."/>
            <person name="Liu J."/>
            <person name="Hicks D.B."/>
            <person name="Pagni S."/>
            <person name="Fackelmayer O.J."/>
            <person name="Smith T.A."/>
            <person name="Earl J."/>
            <person name="Elbourne L.D."/>
            <person name="Hassan K."/>
            <person name="Paulsen I.T."/>
            <person name="Kolsto A.B."/>
            <person name="Tourasse N.J."/>
            <person name="Ehrlich G.D."/>
            <person name="Boissy R."/>
            <person name="Ivey D.M."/>
            <person name="Li G."/>
            <person name="Xue Y."/>
            <person name="Ma Y."/>
            <person name="Hu F.Z."/>
            <person name="Krulwich T.A."/>
        </authorList>
    </citation>
    <scope>NUCLEOTIDE SEQUENCE [LARGE SCALE GENOMIC DNA]</scope>
    <source>
        <strain evidence="2">ATCC BAA-2126 / JCM 17055 / OF4</strain>
    </source>
</reference>